<dbReference type="PANTHER" id="PTHR22642">
    <property type="entry name" value="IMIDAZOLONEPROPIONASE"/>
    <property type="match status" value="1"/>
</dbReference>
<evidence type="ECO:0000313" key="4">
    <source>
        <dbReference type="Proteomes" id="UP000717328"/>
    </source>
</evidence>
<reference evidence="3" key="1">
    <citation type="submission" date="2021-02" db="EMBL/GenBank/DDBJ databases">
        <authorList>
            <person name="Nieuwenhuis M."/>
            <person name="Van De Peppel L.J.J."/>
        </authorList>
    </citation>
    <scope>NUCLEOTIDE SEQUENCE</scope>
    <source>
        <strain evidence="3">D49</strain>
    </source>
</reference>
<dbReference type="PANTHER" id="PTHR22642:SF2">
    <property type="entry name" value="PROTEIN LONG AFTER FAR-RED 3"/>
    <property type="match status" value="1"/>
</dbReference>
<dbReference type="Proteomes" id="UP000717328">
    <property type="component" value="Unassembled WGS sequence"/>
</dbReference>
<dbReference type="SUPFAM" id="SSF51556">
    <property type="entry name" value="Metallo-dependent hydrolases"/>
    <property type="match status" value="1"/>
</dbReference>
<dbReference type="InterPro" id="IPR013108">
    <property type="entry name" value="Amidohydro_3"/>
</dbReference>
<evidence type="ECO:0000256" key="1">
    <source>
        <dbReference type="SAM" id="MobiDB-lite"/>
    </source>
</evidence>
<dbReference type="Gene3D" id="3.10.310.70">
    <property type="match status" value="1"/>
</dbReference>
<evidence type="ECO:0000259" key="2">
    <source>
        <dbReference type="Pfam" id="PF07969"/>
    </source>
</evidence>
<name>A0A9P7FUK7_9AGAR</name>
<dbReference type="InterPro" id="IPR032466">
    <property type="entry name" value="Metal_Hydrolase"/>
</dbReference>
<dbReference type="CDD" id="cd01300">
    <property type="entry name" value="YtcJ_like"/>
    <property type="match status" value="1"/>
</dbReference>
<comment type="caution">
    <text evidence="3">The sequence shown here is derived from an EMBL/GenBank/DDBJ whole genome shotgun (WGS) entry which is preliminary data.</text>
</comment>
<dbReference type="InterPro" id="IPR011059">
    <property type="entry name" value="Metal-dep_hydrolase_composite"/>
</dbReference>
<evidence type="ECO:0000313" key="3">
    <source>
        <dbReference type="EMBL" id="KAG5638423.1"/>
    </source>
</evidence>
<dbReference type="EMBL" id="JABCKI010005763">
    <property type="protein sequence ID" value="KAG5638423.1"/>
    <property type="molecule type" value="Genomic_DNA"/>
</dbReference>
<protein>
    <recommendedName>
        <fullName evidence="2">Amidohydrolase 3 domain-containing protein</fullName>
    </recommendedName>
</protein>
<feature type="region of interest" description="Disordered" evidence="1">
    <location>
        <begin position="1"/>
        <end position="33"/>
    </location>
</feature>
<dbReference type="SUPFAM" id="SSF51338">
    <property type="entry name" value="Composite domain of metallo-dependent hydrolases"/>
    <property type="match status" value="1"/>
</dbReference>
<reference evidence="3" key="2">
    <citation type="submission" date="2021-10" db="EMBL/GenBank/DDBJ databases">
        <title>Phylogenomics reveals ancestral predisposition of the termite-cultivated fungus Termitomyces towards a domesticated lifestyle.</title>
        <authorList>
            <person name="Auxier B."/>
            <person name="Grum-Grzhimaylo A."/>
            <person name="Cardenas M.E."/>
            <person name="Lodge J.D."/>
            <person name="Laessoe T."/>
            <person name="Pedersen O."/>
            <person name="Smith M.E."/>
            <person name="Kuyper T.W."/>
            <person name="Franco-Molano E.A."/>
            <person name="Baroni T.J."/>
            <person name="Aanen D.K."/>
        </authorList>
    </citation>
    <scope>NUCLEOTIDE SEQUENCE</scope>
    <source>
        <strain evidence="3">D49</strain>
    </source>
</reference>
<dbReference type="Gene3D" id="3.20.20.140">
    <property type="entry name" value="Metal-dependent hydrolases"/>
    <property type="match status" value="1"/>
</dbReference>
<dbReference type="OrthoDB" id="3501663at2759"/>
<accession>A0A9P7FUK7</accession>
<dbReference type="InterPro" id="IPR033932">
    <property type="entry name" value="YtcJ-like"/>
</dbReference>
<dbReference type="Pfam" id="PF07969">
    <property type="entry name" value="Amidohydro_3"/>
    <property type="match status" value="1"/>
</dbReference>
<dbReference type="GO" id="GO:0016810">
    <property type="term" value="F:hydrolase activity, acting on carbon-nitrogen (but not peptide) bonds"/>
    <property type="evidence" value="ECO:0007669"/>
    <property type="project" value="InterPro"/>
</dbReference>
<feature type="compositionally biased region" description="Basic and acidic residues" evidence="1">
    <location>
        <begin position="9"/>
        <end position="20"/>
    </location>
</feature>
<keyword evidence="4" id="KW-1185">Reference proteome</keyword>
<dbReference type="AlphaFoldDB" id="A0A9P7FUK7"/>
<organism evidence="3 4">
    <name type="scientific">Sphagnurus paluster</name>
    <dbReference type="NCBI Taxonomy" id="117069"/>
    <lineage>
        <taxon>Eukaryota</taxon>
        <taxon>Fungi</taxon>
        <taxon>Dikarya</taxon>
        <taxon>Basidiomycota</taxon>
        <taxon>Agaricomycotina</taxon>
        <taxon>Agaricomycetes</taxon>
        <taxon>Agaricomycetidae</taxon>
        <taxon>Agaricales</taxon>
        <taxon>Tricholomatineae</taxon>
        <taxon>Lyophyllaceae</taxon>
        <taxon>Sphagnurus</taxon>
    </lineage>
</organism>
<proteinExistence type="predicted"/>
<dbReference type="Gene3D" id="2.30.40.10">
    <property type="entry name" value="Urease, subunit C, domain 1"/>
    <property type="match status" value="1"/>
</dbReference>
<gene>
    <name evidence="3" type="ORF">H0H81_012754</name>
</gene>
<sequence length="590" mass="64530">MSSQSLRNRSKENLAQRDESQQASSSLPPTPPTSFSPKLRLGLFGIALASAVFLYARPAASPAYALCAQGNRKAIYTVDSSNSEVQCMVVRGARIVDTGDLEDVQARWEGPRLDVKYIGKDEVVIPGMSDTLELLADYVKSDPVLSKDKTKVVEGWGYDHASWDVPVYPTAADLDSHPVLRGRQIMLSGRDGHTLWVSKASLAANGPFPADKDVEGGIIFRDDKGEPTGIFLDKAMELIKPPALTFEDRAARFRTTVSHALQHGLTSLHDAGAGPDSIPHFISEAERGALPIRIYGMRWFDPEEHAPYWGNTTSKILSTLKGDEAGTRLTSRSVKIFADGALRSGGAALYDAYSDNPHTHGVMRISPEHVKHVVPMFLRDGWQVNIHAIGDRANGIILDTFEQAQRELGVNIRALRPRLEHAQIMAPEDMHRIGDLGVIASIQPTHATSDMWFGEERLGPERVKGLYAFRSIVAGGSRITLGSDFPVEGVNPLDGFFAAITRTTQDGRSPHGPGGWFPEQKLSRLEALRGMTIDPAFASFTEKYLGSLEPGKRADFVILSKDIMKVSPQDILKTKVRATVIDGKVAYGMI</sequence>
<feature type="domain" description="Amidohydrolase 3" evidence="2">
    <location>
        <begin position="128"/>
        <end position="587"/>
    </location>
</feature>